<evidence type="ECO:0000313" key="2">
    <source>
        <dbReference type="EMBL" id="KAJ7752581.1"/>
    </source>
</evidence>
<gene>
    <name evidence="2" type="ORF">B0H16DRAFT_1373209</name>
</gene>
<accession>A0AAD7IXH3</accession>
<feature type="region of interest" description="Disordered" evidence="1">
    <location>
        <begin position="1"/>
        <end position="35"/>
    </location>
</feature>
<dbReference type="EMBL" id="JARKIB010000058">
    <property type="protein sequence ID" value="KAJ7752581.1"/>
    <property type="molecule type" value="Genomic_DNA"/>
</dbReference>
<sequence>MYGSSTARRGRGTGRGTGRFSNSAPSIPLPPERDIMEGLHPTPLQTLAIPTITNDAKDVVVSNLESIGSYNWTKASSPTIIVPGSPPEWQNKAPPYQVPADTGIFFVDQNGYRMASAVLLPLIMAVEKAHAASDNPAAFDWGGEKIDFVTDRNGLRKLMRWIDGARADPPAKEFRIDTQLAGKTVLLNRWEKRTRDNLSGFTFGFNFEKASTDPAAGCEESSGHHRIVQYDLNGLKMVVRFEVDACIPTAAKSSGTGASIDDLADSLAGINITSKKAPTSQTTHGLTVVDGGAIVPHSSIVELTTRSERRQLEFDWKDAYPQLFFSQTPHHFLAVHNRGRFEMVNKRKLASSEMRGVEQQIQPSLKKLRVALDTIKAVVLKHGQRGRLTLVFREGKLQVFERTSQSSCLPDEVLALFED</sequence>
<dbReference type="PANTHER" id="PTHR35179">
    <property type="entry name" value="PROTEIN CBG02620"/>
    <property type="match status" value="1"/>
</dbReference>
<feature type="non-terminal residue" evidence="2">
    <location>
        <position position="419"/>
    </location>
</feature>
<dbReference type="AlphaFoldDB" id="A0AAD7IXH3"/>
<proteinExistence type="predicted"/>
<name>A0AAD7IXH3_9AGAR</name>
<dbReference type="PANTHER" id="PTHR35179:SF2">
    <property type="entry name" value="START DOMAIN-CONTAINING PROTEIN"/>
    <property type="match status" value="1"/>
</dbReference>
<evidence type="ECO:0008006" key="4">
    <source>
        <dbReference type="Google" id="ProtNLM"/>
    </source>
</evidence>
<keyword evidence="3" id="KW-1185">Reference proteome</keyword>
<evidence type="ECO:0000313" key="3">
    <source>
        <dbReference type="Proteomes" id="UP001215598"/>
    </source>
</evidence>
<protein>
    <recommendedName>
        <fullName evidence="4">Geranylgeranyl pyrophosphate synthetase</fullName>
    </recommendedName>
</protein>
<comment type="caution">
    <text evidence="2">The sequence shown here is derived from an EMBL/GenBank/DDBJ whole genome shotgun (WGS) entry which is preliminary data.</text>
</comment>
<organism evidence="2 3">
    <name type="scientific">Mycena metata</name>
    <dbReference type="NCBI Taxonomy" id="1033252"/>
    <lineage>
        <taxon>Eukaryota</taxon>
        <taxon>Fungi</taxon>
        <taxon>Dikarya</taxon>
        <taxon>Basidiomycota</taxon>
        <taxon>Agaricomycotina</taxon>
        <taxon>Agaricomycetes</taxon>
        <taxon>Agaricomycetidae</taxon>
        <taxon>Agaricales</taxon>
        <taxon>Marasmiineae</taxon>
        <taxon>Mycenaceae</taxon>
        <taxon>Mycena</taxon>
    </lineage>
</organism>
<reference evidence="2" key="1">
    <citation type="submission" date="2023-03" db="EMBL/GenBank/DDBJ databases">
        <title>Massive genome expansion in bonnet fungi (Mycena s.s.) driven by repeated elements and novel gene families across ecological guilds.</title>
        <authorList>
            <consortium name="Lawrence Berkeley National Laboratory"/>
            <person name="Harder C.B."/>
            <person name="Miyauchi S."/>
            <person name="Viragh M."/>
            <person name="Kuo A."/>
            <person name="Thoen E."/>
            <person name="Andreopoulos B."/>
            <person name="Lu D."/>
            <person name="Skrede I."/>
            <person name="Drula E."/>
            <person name="Henrissat B."/>
            <person name="Morin E."/>
            <person name="Kohler A."/>
            <person name="Barry K."/>
            <person name="LaButti K."/>
            <person name="Morin E."/>
            <person name="Salamov A."/>
            <person name="Lipzen A."/>
            <person name="Mereny Z."/>
            <person name="Hegedus B."/>
            <person name="Baldrian P."/>
            <person name="Stursova M."/>
            <person name="Weitz H."/>
            <person name="Taylor A."/>
            <person name="Grigoriev I.V."/>
            <person name="Nagy L.G."/>
            <person name="Martin F."/>
            <person name="Kauserud H."/>
        </authorList>
    </citation>
    <scope>NUCLEOTIDE SEQUENCE</scope>
    <source>
        <strain evidence="2">CBHHK182m</strain>
    </source>
</reference>
<evidence type="ECO:0000256" key="1">
    <source>
        <dbReference type="SAM" id="MobiDB-lite"/>
    </source>
</evidence>
<dbReference type="Proteomes" id="UP001215598">
    <property type="component" value="Unassembled WGS sequence"/>
</dbReference>